<keyword evidence="7" id="KW-1185">Reference proteome</keyword>
<feature type="region of interest" description="Disordered" evidence="3">
    <location>
        <begin position="516"/>
        <end position="552"/>
    </location>
</feature>
<dbReference type="InterPro" id="IPR000195">
    <property type="entry name" value="Rab-GAP-TBC_dom"/>
</dbReference>
<feature type="compositionally biased region" description="Low complexity" evidence="3">
    <location>
        <begin position="526"/>
        <end position="540"/>
    </location>
</feature>
<keyword evidence="1" id="KW-0343">GTPase activation</keyword>
<dbReference type="InterPro" id="IPR021785">
    <property type="entry name" value="DUF3350"/>
</dbReference>
<protein>
    <submittedName>
        <fullName evidence="6">TBC1 domain family member 1</fullName>
    </submittedName>
</protein>
<dbReference type="SMART" id="SM00462">
    <property type="entry name" value="PTB"/>
    <property type="match status" value="2"/>
</dbReference>
<dbReference type="AlphaFoldDB" id="A0A8I4A112"/>
<proteinExistence type="predicted"/>
<evidence type="ECO:0000259" key="4">
    <source>
        <dbReference type="PROSITE" id="PS01179"/>
    </source>
</evidence>
<feature type="region of interest" description="Disordered" evidence="3">
    <location>
        <begin position="772"/>
        <end position="812"/>
    </location>
</feature>
<feature type="region of interest" description="Disordered" evidence="3">
    <location>
        <begin position="629"/>
        <end position="689"/>
    </location>
</feature>
<name>A0A8I4A112_CALJA</name>
<dbReference type="GeneTree" id="ENSGT00940000157949"/>
<dbReference type="FunFam" id="2.30.29.30:FF:000076">
    <property type="entry name" value="TBC1 domain family member 4 isoform X1"/>
    <property type="match status" value="1"/>
</dbReference>
<dbReference type="FunFam" id="1.10.8.270:FF:000001">
    <property type="entry name" value="TBC1 domain family member 1"/>
    <property type="match status" value="1"/>
</dbReference>
<dbReference type="FunFam" id="2.30.29.30:FF:000165">
    <property type="entry name" value="TBC1 domain family member 1 isoform X1"/>
    <property type="match status" value="1"/>
</dbReference>
<evidence type="ECO:0000256" key="3">
    <source>
        <dbReference type="SAM" id="MobiDB-lite"/>
    </source>
</evidence>
<dbReference type="Pfam" id="PF11830">
    <property type="entry name" value="DUF3350"/>
    <property type="match status" value="1"/>
</dbReference>
<dbReference type="PROSITE" id="PS01179">
    <property type="entry name" value="PID"/>
    <property type="match status" value="1"/>
</dbReference>
<dbReference type="Ensembl" id="ENSCJAT00000130132.1">
    <property type="protein sequence ID" value="ENSCJAP00000085863.1"/>
    <property type="gene ID" value="ENSCJAG00000020921.5"/>
</dbReference>
<dbReference type="InterPro" id="IPR050302">
    <property type="entry name" value="Rab_GAP_TBC_domain"/>
</dbReference>
<evidence type="ECO:0000256" key="1">
    <source>
        <dbReference type="ARBA" id="ARBA00022468"/>
    </source>
</evidence>
<feature type="region of interest" description="Disordered" evidence="3">
    <location>
        <begin position="1137"/>
        <end position="1160"/>
    </location>
</feature>
<feature type="compositionally biased region" description="Polar residues" evidence="3">
    <location>
        <begin position="678"/>
        <end position="687"/>
    </location>
</feature>
<evidence type="ECO:0000313" key="7">
    <source>
        <dbReference type="Proteomes" id="UP000008225"/>
    </source>
</evidence>
<reference evidence="6" key="2">
    <citation type="submission" date="2025-08" db="UniProtKB">
        <authorList>
            <consortium name="Ensembl"/>
        </authorList>
    </citation>
    <scope>IDENTIFICATION</scope>
</reference>
<dbReference type="Gene3D" id="2.30.29.30">
    <property type="entry name" value="Pleckstrin-homology domain (PH domain)/Phosphotyrosine-binding domain (PTB)"/>
    <property type="match status" value="2"/>
</dbReference>
<sequence length="1160" mass="131003">MEPITFTARKHLLPNEVSVDFGLQLVGSLPVHSLTTMPMLPWVVAEVRRLSRQSSRKEPVTKQVRLCVSPSGLRCEPEPGRSQQWDPLICSSIFECKPQHVHKLIHNSHDPSYFACLIKEDADHRQSICYVFKADDQTKVPEIISSIRQAGKIARQEELHCPSEFDDTFSKKFEVLFCGRVTVAHKKAPPALIDECIEKFNHVSGSRGSESPRPGPPHAATTGGCQEPGCRPMRKSFSQPGLRSLAFRKELQDAGLRASGFFSSFEESDIENHLISGHNIVQPTDIEENRTMLFTIGQSEVYLISPDTKKIALEKNFKEISFCSQGIRHVDHFGFICRESSGGGGFHFVCYVFQCTNEALVDEIMMTLKQAFTVAAVQQTAKAPAQLCEGCPLQGLHKLCERIEGMNSSKTKLELQKHLTTLTNQEQATIFEEVQKLRPRNEQRENELIISFLRCLYEEKQKEHIHIGEMKQISQIAAENIGSELPPSATRFRLDMLKNKAKRSLTESLESILSRGNKARGLQEHSTSVDLDSSVSSTLSNTSKEPSVCEKEALPISESSFKLLGSSEDLSSDSESHLPEEPAPLSPQQAFRRRANTLSHFPMECQESPQPARGSPGVSQRKLLRYHSVSTETPHERNVDPSPVGQSKCCPGQSSAPAPPPRLNPSASSPNFFKYLKHNSSGEQSGNAVPKSISYRNALRKKLHSSSSVPNFLKFLAPVDENNTSDFMNTKRDFESKANHLGDSGGTPVKTRRHSWRQQIFLRVATPQKACDSPSRYEDYSELGELPPRSPLEPVCEDGPFGPAPEEKKRTSRELRELWQKAILQQILLLRMEKENQKLQASENDLLNKRLKLDYEEITPCLKEVTTVWEKMLSTPGRSKIKFDMEKMHLAVGQGVPRHHRGEIWKFLAEQFHLKHQFPSKQQPKDVPYKELLKQLTSQQHAILIDLGRTFPTHPYFSAQLGAGQLSLYNILKAYSLLDQEVGYCQGLSFVAGILLLHMSEEEAFKMLKFLMFDMGLRKQYRPDMIILQMEKTINQVFEMDIAKQLQAYEVEYHVLQEELIDSSPLSDNQRMDKLEKSNSSLRKQNLDLLEQLQVANGRIQSLEATIEKLLSNESKLKQAMLTLELERSALLQSVEELRRRSAEPSRLGSEHAQPEPTGD</sequence>
<dbReference type="SMART" id="SM00164">
    <property type="entry name" value="TBC"/>
    <property type="match status" value="1"/>
</dbReference>
<dbReference type="Pfam" id="PF00640">
    <property type="entry name" value="PID"/>
    <property type="match status" value="1"/>
</dbReference>
<dbReference type="Pfam" id="PF00566">
    <property type="entry name" value="RabGAP-TBC"/>
    <property type="match status" value="1"/>
</dbReference>
<feature type="compositionally biased region" description="Basic and acidic residues" evidence="3">
    <location>
        <begin position="1137"/>
        <end position="1154"/>
    </location>
</feature>
<reference evidence="6" key="3">
    <citation type="submission" date="2025-09" db="UniProtKB">
        <authorList>
            <consortium name="Ensembl"/>
        </authorList>
    </citation>
    <scope>IDENTIFICATION</scope>
</reference>
<feature type="region of interest" description="Disordered" evidence="3">
    <location>
        <begin position="565"/>
        <end position="589"/>
    </location>
</feature>
<dbReference type="InterPro" id="IPR035969">
    <property type="entry name" value="Rab-GAP_TBC_sf"/>
</dbReference>
<gene>
    <name evidence="6" type="primary">TBC1D1</name>
</gene>
<dbReference type="CDD" id="cd00934">
    <property type="entry name" value="PTB"/>
    <property type="match status" value="1"/>
</dbReference>
<feature type="domain" description="Rab-GAP TBC" evidence="5">
    <location>
        <begin position="895"/>
        <end position="1080"/>
    </location>
</feature>
<dbReference type="SUPFAM" id="SSF47923">
    <property type="entry name" value="Ypt/Rab-GAP domain of gyp1p"/>
    <property type="match status" value="1"/>
</dbReference>
<dbReference type="Proteomes" id="UP000008225">
    <property type="component" value="Chromosome 3"/>
</dbReference>
<dbReference type="FunFam" id="1.10.10.2750:FF:000001">
    <property type="entry name" value="TBC1 domain family member 1 isoform X2"/>
    <property type="match status" value="1"/>
</dbReference>
<evidence type="ECO:0000256" key="2">
    <source>
        <dbReference type="ARBA" id="ARBA00022553"/>
    </source>
</evidence>
<organism evidence="6 7">
    <name type="scientific">Callithrix jacchus</name>
    <name type="common">White-tufted-ear marmoset</name>
    <name type="synonym">Simia Jacchus</name>
    <dbReference type="NCBI Taxonomy" id="9483"/>
    <lineage>
        <taxon>Eukaryota</taxon>
        <taxon>Metazoa</taxon>
        <taxon>Chordata</taxon>
        <taxon>Craniata</taxon>
        <taxon>Vertebrata</taxon>
        <taxon>Euteleostomi</taxon>
        <taxon>Mammalia</taxon>
        <taxon>Eutheria</taxon>
        <taxon>Euarchontoglires</taxon>
        <taxon>Primates</taxon>
        <taxon>Haplorrhini</taxon>
        <taxon>Platyrrhini</taxon>
        <taxon>Cebidae</taxon>
        <taxon>Callitrichinae</taxon>
        <taxon>Callithrix</taxon>
        <taxon>Callithrix</taxon>
    </lineage>
</organism>
<reference evidence="6 7" key="1">
    <citation type="submission" date="2009-03" db="EMBL/GenBank/DDBJ databases">
        <authorList>
            <person name="Warren W."/>
            <person name="Ye L."/>
            <person name="Minx P."/>
            <person name="Worley K."/>
            <person name="Gibbs R."/>
            <person name="Wilson R.K."/>
        </authorList>
    </citation>
    <scope>NUCLEOTIDE SEQUENCE [LARGE SCALE GENOMIC DNA]</scope>
</reference>
<accession>A0A8I4A112</accession>
<dbReference type="Gene3D" id="1.10.10.2750">
    <property type="match status" value="1"/>
</dbReference>
<evidence type="ECO:0000313" key="6">
    <source>
        <dbReference type="Ensembl" id="ENSCJAP00000085863.1"/>
    </source>
</evidence>
<dbReference type="CDD" id="cd01269">
    <property type="entry name" value="PTB_TBC1D1_like"/>
    <property type="match status" value="1"/>
</dbReference>
<keyword evidence="2" id="KW-0597">Phosphoprotein</keyword>
<feature type="domain" description="PID" evidence="4">
    <location>
        <begin position="296"/>
        <end position="375"/>
    </location>
</feature>
<evidence type="ECO:0000259" key="5">
    <source>
        <dbReference type="PROSITE" id="PS50086"/>
    </source>
</evidence>
<dbReference type="SUPFAM" id="SSF50729">
    <property type="entry name" value="PH domain-like"/>
    <property type="match status" value="2"/>
</dbReference>
<dbReference type="GO" id="GO:0005096">
    <property type="term" value="F:GTPase activator activity"/>
    <property type="evidence" value="ECO:0007669"/>
    <property type="project" value="UniProtKB-KW"/>
</dbReference>
<dbReference type="PROSITE" id="PS50086">
    <property type="entry name" value="TBC_RABGAP"/>
    <property type="match status" value="1"/>
</dbReference>
<dbReference type="InterPro" id="IPR006020">
    <property type="entry name" value="PTB/PI_dom"/>
</dbReference>
<dbReference type="PANTHER" id="PTHR47219">
    <property type="entry name" value="RAB GTPASE-ACTIVATING PROTEIN 1-LIKE"/>
    <property type="match status" value="1"/>
</dbReference>
<feature type="region of interest" description="Disordered" evidence="3">
    <location>
        <begin position="203"/>
        <end position="229"/>
    </location>
</feature>
<dbReference type="InterPro" id="IPR011993">
    <property type="entry name" value="PH-like_dom_sf"/>
</dbReference>
<dbReference type="Gene3D" id="1.10.8.270">
    <property type="entry name" value="putative rabgap domain of human tbc1 domain family member 14 like domains"/>
    <property type="match status" value="1"/>
</dbReference>
<dbReference type="PANTHER" id="PTHR47219:SF18">
    <property type="entry name" value="TBC1 DOMAIN FAMILY MEMBER 1 ISOFORM X1"/>
    <property type="match status" value="1"/>
</dbReference>